<protein>
    <submittedName>
        <fullName evidence="2">Uncharacterized protein</fullName>
    </submittedName>
</protein>
<dbReference type="Proteomes" id="UP000663720">
    <property type="component" value="Chromosome"/>
</dbReference>
<keyword evidence="1" id="KW-0175">Coiled coil</keyword>
<gene>
    <name evidence="2" type="ORF">dnl_46880</name>
</gene>
<keyword evidence="3" id="KW-1185">Reference proteome</keyword>
<evidence type="ECO:0000313" key="3">
    <source>
        <dbReference type="Proteomes" id="UP000663720"/>
    </source>
</evidence>
<dbReference type="RefSeq" id="WP_207688259.1">
    <property type="nucleotide sequence ID" value="NZ_CP061799.1"/>
</dbReference>
<name>A0A975BBQ0_9BACT</name>
<evidence type="ECO:0000313" key="2">
    <source>
        <dbReference type="EMBL" id="QTA82314.1"/>
    </source>
</evidence>
<feature type="coiled-coil region" evidence="1">
    <location>
        <begin position="76"/>
        <end position="122"/>
    </location>
</feature>
<dbReference type="AlphaFoldDB" id="A0A975BBQ0"/>
<dbReference type="EMBL" id="CP061799">
    <property type="protein sequence ID" value="QTA82314.1"/>
    <property type="molecule type" value="Genomic_DNA"/>
</dbReference>
<dbReference type="KEGG" id="dli:dnl_46880"/>
<sequence length="156" mass="18538">MEKLKIEIKNAAKKAVKDFLTENFDEIVMYNKTLSAKHLFSRIDNLINIDVEEYLMNKACQGKTFEENEEIPEHDLAIYQKRFEEYGIEYERLKKQVIKPVHQDYKAKIAELRQEYLGLEKKYCEYFDLQNNKAEPKTKGVLSIIDKWRKPKPGSD</sequence>
<evidence type="ECO:0000256" key="1">
    <source>
        <dbReference type="SAM" id="Coils"/>
    </source>
</evidence>
<reference evidence="2" key="1">
    <citation type="journal article" date="2021" name="Microb. Physiol.">
        <title>Proteogenomic Insights into the Physiology of Marine, Sulfate-Reducing, Filamentous Desulfonema limicola and Desulfonema magnum.</title>
        <authorList>
            <person name="Schnaars V."/>
            <person name="Wohlbrand L."/>
            <person name="Scheve S."/>
            <person name="Hinrichs C."/>
            <person name="Reinhardt R."/>
            <person name="Rabus R."/>
        </authorList>
    </citation>
    <scope>NUCLEOTIDE SEQUENCE</scope>
    <source>
        <strain evidence="2">5ac10</strain>
    </source>
</reference>
<accession>A0A975BBQ0</accession>
<organism evidence="2 3">
    <name type="scientific">Desulfonema limicola</name>
    <dbReference type="NCBI Taxonomy" id="45656"/>
    <lineage>
        <taxon>Bacteria</taxon>
        <taxon>Pseudomonadati</taxon>
        <taxon>Thermodesulfobacteriota</taxon>
        <taxon>Desulfobacteria</taxon>
        <taxon>Desulfobacterales</taxon>
        <taxon>Desulfococcaceae</taxon>
        <taxon>Desulfonema</taxon>
    </lineage>
</organism>
<proteinExistence type="predicted"/>